<dbReference type="SUPFAM" id="SSF53448">
    <property type="entry name" value="Nucleotide-diphospho-sugar transferases"/>
    <property type="match status" value="1"/>
</dbReference>
<reference evidence="2 3" key="1">
    <citation type="journal article" date="2015" name="Genome Announc.">
        <title>Expanding the biotechnology potential of lactobacilli through comparative genomics of 213 strains and associated genera.</title>
        <authorList>
            <person name="Sun Z."/>
            <person name="Harris H.M."/>
            <person name="McCann A."/>
            <person name="Guo C."/>
            <person name="Argimon S."/>
            <person name="Zhang W."/>
            <person name="Yang X."/>
            <person name="Jeffery I.B."/>
            <person name="Cooney J.C."/>
            <person name="Kagawa T.F."/>
            <person name="Liu W."/>
            <person name="Song Y."/>
            <person name="Salvetti E."/>
            <person name="Wrobel A."/>
            <person name="Rasinkangas P."/>
            <person name="Parkhill J."/>
            <person name="Rea M.C."/>
            <person name="O'Sullivan O."/>
            <person name="Ritari J."/>
            <person name="Douillard F.P."/>
            <person name="Paul Ross R."/>
            <person name="Yang R."/>
            <person name="Briner A.E."/>
            <person name="Felis G.E."/>
            <person name="de Vos W.M."/>
            <person name="Barrangou R."/>
            <person name="Klaenhammer T.R."/>
            <person name="Caufield P.W."/>
            <person name="Cui Y."/>
            <person name="Zhang H."/>
            <person name="O'Toole P.W."/>
        </authorList>
    </citation>
    <scope>NUCLEOTIDE SEQUENCE [LARGE SCALE GENOMIC DNA]</scope>
    <source>
        <strain evidence="2 3">DSM 16043</strain>
    </source>
</reference>
<protein>
    <submittedName>
        <fullName evidence="2">CpsP</fullName>
    </submittedName>
</protein>
<dbReference type="EMBL" id="AZFM01000005">
    <property type="protein sequence ID" value="KRL90895.1"/>
    <property type="molecule type" value="Genomic_DNA"/>
</dbReference>
<keyword evidence="3" id="KW-1185">Reference proteome</keyword>
<dbReference type="AlphaFoldDB" id="A0A0R1UBX9"/>
<evidence type="ECO:0000313" key="3">
    <source>
        <dbReference type="Proteomes" id="UP000051036"/>
    </source>
</evidence>
<proteinExistence type="predicted"/>
<gene>
    <name evidence="2" type="ORF">FC46_GL001505</name>
</gene>
<dbReference type="GO" id="GO:0016758">
    <property type="term" value="F:hexosyltransferase activity"/>
    <property type="evidence" value="ECO:0007669"/>
    <property type="project" value="UniProtKB-ARBA"/>
</dbReference>
<dbReference type="PANTHER" id="PTHR22916">
    <property type="entry name" value="GLYCOSYLTRANSFERASE"/>
    <property type="match status" value="1"/>
</dbReference>
<evidence type="ECO:0000259" key="1">
    <source>
        <dbReference type="Pfam" id="PF00535"/>
    </source>
</evidence>
<dbReference type="Proteomes" id="UP000051036">
    <property type="component" value="Unassembled WGS sequence"/>
</dbReference>
<dbReference type="PANTHER" id="PTHR22916:SF3">
    <property type="entry name" value="UDP-GLCNAC:BETAGAL BETA-1,3-N-ACETYLGLUCOSAMINYLTRANSFERASE-LIKE PROTEIN 1"/>
    <property type="match status" value="1"/>
</dbReference>
<comment type="caution">
    <text evidence="2">The sequence shown here is derived from an EMBL/GenBank/DDBJ whole genome shotgun (WGS) entry which is preliminary data.</text>
</comment>
<dbReference type="Pfam" id="PF00535">
    <property type="entry name" value="Glycos_transf_2"/>
    <property type="match status" value="1"/>
</dbReference>
<dbReference type="InterPro" id="IPR029044">
    <property type="entry name" value="Nucleotide-diphossugar_trans"/>
</dbReference>
<evidence type="ECO:0000313" key="2">
    <source>
        <dbReference type="EMBL" id="KRL90895.1"/>
    </source>
</evidence>
<feature type="domain" description="Glycosyltransferase 2-like" evidence="1">
    <location>
        <begin position="12"/>
        <end position="136"/>
    </location>
</feature>
<name>A0A0R1UBX9_9LACO</name>
<dbReference type="OrthoDB" id="9771846at2"/>
<sequence>MFVITKKEIVAIVVLYNPDSQVYKTIAGYKGLVNHVILVDNSSKNNQELFKDLSYVKYIPLLDNLGIAYALNKGIKESYEKYILTMDQDSNISVSLINSYLSFFNKWNRENIGALTCQYNTDRNPQEPTLGWEKVKLSMQSGTLFKRSTFQKIGYFNENLFLDVVDYEYFLRMNSAELQLVRINSAVLDHQPATTRMLKMGPIRLKYGVASPVRYYYQARNLFWTARKYNDVTLYINLLIKWLKILLLFDDKKKYFQYFSKGIKDAKNKRLGKYNEHRK</sequence>
<dbReference type="InterPro" id="IPR001173">
    <property type="entry name" value="Glyco_trans_2-like"/>
</dbReference>
<dbReference type="Gene3D" id="3.90.550.10">
    <property type="entry name" value="Spore Coat Polysaccharide Biosynthesis Protein SpsA, Chain A"/>
    <property type="match status" value="1"/>
</dbReference>
<accession>A0A0R1UBX9</accession>
<organism evidence="2 3">
    <name type="scientific">Lactobacillus kalixensis DSM 16043</name>
    <dbReference type="NCBI Taxonomy" id="1423763"/>
    <lineage>
        <taxon>Bacteria</taxon>
        <taxon>Bacillati</taxon>
        <taxon>Bacillota</taxon>
        <taxon>Bacilli</taxon>
        <taxon>Lactobacillales</taxon>
        <taxon>Lactobacillaceae</taxon>
        <taxon>Lactobacillus</taxon>
    </lineage>
</organism>
<dbReference type="STRING" id="1423763.FC46_GL001505"/>
<dbReference type="PATRIC" id="fig|1423763.3.peg.1529"/>